<comment type="caution">
    <text evidence="1">The sequence shown here is derived from an EMBL/GenBank/DDBJ whole genome shotgun (WGS) entry which is preliminary data.</text>
</comment>
<dbReference type="AlphaFoldDB" id="A0A9W8A0H3"/>
<feature type="non-terminal residue" evidence="1">
    <location>
        <position position="1"/>
    </location>
</feature>
<evidence type="ECO:0000313" key="2">
    <source>
        <dbReference type="Proteomes" id="UP001150538"/>
    </source>
</evidence>
<gene>
    <name evidence="1" type="ORF">H4219_003424</name>
</gene>
<accession>A0A9W8A0H3</accession>
<keyword evidence="2" id="KW-1185">Reference proteome</keyword>
<organism evidence="1 2">
    <name type="scientific">Mycoemilia scoparia</name>
    <dbReference type="NCBI Taxonomy" id="417184"/>
    <lineage>
        <taxon>Eukaryota</taxon>
        <taxon>Fungi</taxon>
        <taxon>Fungi incertae sedis</taxon>
        <taxon>Zoopagomycota</taxon>
        <taxon>Kickxellomycotina</taxon>
        <taxon>Kickxellomycetes</taxon>
        <taxon>Kickxellales</taxon>
        <taxon>Kickxellaceae</taxon>
        <taxon>Mycoemilia</taxon>
    </lineage>
</organism>
<protein>
    <submittedName>
        <fullName evidence="1">Uncharacterized protein</fullName>
    </submittedName>
</protein>
<dbReference type="EMBL" id="JANBPU010000083">
    <property type="protein sequence ID" value="KAJ1917015.1"/>
    <property type="molecule type" value="Genomic_DNA"/>
</dbReference>
<sequence length="67" mass="7024">LPQDTAALFVSSDMSTDCLESKLFSVSLAFDNFGNHSEGTGSPNAILSGNSILELANRYADAIKASI</sequence>
<name>A0A9W8A0H3_9FUNG</name>
<reference evidence="1" key="1">
    <citation type="submission" date="2022-07" db="EMBL/GenBank/DDBJ databases">
        <title>Phylogenomic reconstructions and comparative analyses of Kickxellomycotina fungi.</title>
        <authorList>
            <person name="Reynolds N.K."/>
            <person name="Stajich J.E."/>
            <person name="Barry K."/>
            <person name="Grigoriev I.V."/>
            <person name="Crous P."/>
            <person name="Smith M.E."/>
        </authorList>
    </citation>
    <scope>NUCLEOTIDE SEQUENCE</scope>
    <source>
        <strain evidence="1">NBRC 100468</strain>
    </source>
</reference>
<proteinExistence type="predicted"/>
<evidence type="ECO:0000313" key="1">
    <source>
        <dbReference type="EMBL" id="KAJ1917015.1"/>
    </source>
</evidence>
<dbReference type="Proteomes" id="UP001150538">
    <property type="component" value="Unassembled WGS sequence"/>
</dbReference>